<dbReference type="PROSITE" id="PS51767">
    <property type="entry name" value="PEPTIDASE_A1"/>
    <property type="match status" value="1"/>
</dbReference>
<accession>A0ABP1FGK6</accession>
<proteinExistence type="inferred from homology"/>
<comment type="similarity">
    <text evidence="1">Belongs to the peptidase A1 family.</text>
</comment>
<evidence type="ECO:0000313" key="6">
    <source>
        <dbReference type="Proteomes" id="UP001497392"/>
    </source>
</evidence>
<dbReference type="CDD" id="cd05471">
    <property type="entry name" value="pepsin_like"/>
    <property type="match status" value="1"/>
</dbReference>
<feature type="compositionally biased region" description="Pro residues" evidence="2">
    <location>
        <begin position="484"/>
        <end position="496"/>
    </location>
</feature>
<evidence type="ECO:0000313" key="5">
    <source>
        <dbReference type="EMBL" id="CAL5219055.1"/>
    </source>
</evidence>
<protein>
    <submittedName>
        <fullName evidence="5">G815 protein</fullName>
    </submittedName>
</protein>
<reference evidence="5 6" key="1">
    <citation type="submission" date="2024-06" db="EMBL/GenBank/DDBJ databases">
        <authorList>
            <person name="Kraege A."/>
            <person name="Thomma B."/>
        </authorList>
    </citation>
    <scope>NUCLEOTIDE SEQUENCE [LARGE SCALE GENOMIC DNA]</scope>
</reference>
<sequence length="579" mass="62802">MLRCSTKRQLPEPNSVQTWRSRSMRHLLIARRRFNINICLDTIILALTWGQPASGLFTPGSDWLASDGTVSQGLTLSAQRSCSAAPMQYAVPSPVLLKGCPKGMYTAMVHVGNQDLEVLVDTGSSQLVLFGERCMGCSPRMKRYRPSASSIDLHMKDSAQFGGDHAGAYGDVYLDSVPVTGATVANVSGLVPLSLISAYLSGFDRDAWGVQSCSHANELSDVPGILGLGNGPGGSLSDTGLKALGEDYFVQALMRAGMPGIFSLQLCNHGGLLWLGGFDRDHSRTLMFPTYLPVSQYSTPLGPTGGYRLQVAKMSLGDSDRALDWTSAAYLLALVDTGNRYLSMPDSAFHDLNRTLHSIYTDLRATGRYNVSVLPDIPDCISGLPNDPETLDQDLPDLTVHLYQGPNSSYPLRVKASRSYMVFYPARANKTSMWCMEAVNTGYSVGSIGIPLLKNDVVVFDALGNCVGFVPQDPSTCPKIPSAPVMPRPPPAPSNPSPSSVPSKRWWLVLTCIVGLLACAAISVKYRRARSSRLQERMIRKLNGQIFWPQPDGIQDVREPFLRLASHGHDASPTRSSSI</sequence>
<keyword evidence="3" id="KW-1133">Transmembrane helix</keyword>
<dbReference type="EMBL" id="CAXHTA020000002">
    <property type="protein sequence ID" value="CAL5219055.1"/>
    <property type="molecule type" value="Genomic_DNA"/>
</dbReference>
<feature type="region of interest" description="Disordered" evidence="2">
    <location>
        <begin position="480"/>
        <end position="502"/>
    </location>
</feature>
<keyword evidence="3" id="KW-0472">Membrane</keyword>
<keyword evidence="6" id="KW-1185">Reference proteome</keyword>
<evidence type="ECO:0000256" key="1">
    <source>
        <dbReference type="ARBA" id="ARBA00007447"/>
    </source>
</evidence>
<dbReference type="InterPro" id="IPR021109">
    <property type="entry name" value="Peptidase_aspartic_dom_sf"/>
</dbReference>
<evidence type="ECO:0000259" key="4">
    <source>
        <dbReference type="PROSITE" id="PS51767"/>
    </source>
</evidence>
<dbReference type="SUPFAM" id="SSF50630">
    <property type="entry name" value="Acid proteases"/>
    <property type="match status" value="1"/>
</dbReference>
<dbReference type="InterPro" id="IPR034164">
    <property type="entry name" value="Pepsin-like_dom"/>
</dbReference>
<evidence type="ECO:0000256" key="3">
    <source>
        <dbReference type="SAM" id="Phobius"/>
    </source>
</evidence>
<comment type="caution">
    <text evidence="5">The sequence shown here is derived from an EMBL/GenBank/DDBJ whole genome shotgun (WGS) entry which is preliminary data.</text>
</comment>
<organism evidence="5 6">
    <name type="scientific">Coccomyxa viridis</name>
    <dbReference type="NCBI Taxonomy" id="1274662"/>
    <lineage>
        <taxon>Eukaryota</taxon>
        <taxon>Viridiplantae</taxon>
        <taxon>Chlorophyta</taxon>
        <taxon>core chlorophytes</taxon>
        <taxon>Trebouxiophyceae</taxon>
        <taxon>Trebouxiophyceae incertae sedis</taxon>
        <taxon>Coccomyxaceae</taxon>
        <taxon>Coccomyxa</taxon>
    </lineage>
</organism>
<dbReference type="PRINTS" id="PR00792">
    <property type="entry name" value="PEPSIN"/>
</dbReference>
<dbReference type="InterPro" id="IPR001461">
    <property type="entry name" value="Aspartic_peptidase_A1"/>
</dbReference>
<dbReference type="Proteomes" id="UP001497392">
    <property type="component" value="Unassembled WGS sequence"/>
</dbReference>
<dbReference type="InterPro" id="IPR033121">
    <property type="entry name" value="PEPTIDASE_A1"/>
</dbReference>
<name>A0ABP1FGK6_9CHLO</name>
<feature type="domain" description="Peptidase A1" evidence="4">
    <location>
        <begin position="105"/>
        <end position="470"/>
    </location>
</feature>
<dbReference type="PANTHER" id="PTHR47965">
    <property type="entry name" value="ASPARTYL PROTEASE-RELATED"/>
    <property type="match status" value="1"/>
</dbReference>
<evidence type="ECO:0000256" key="2">
    <source>
        <dbReference type="SAM" id="MobiDB-lite"/>
    </source>
</evidence>
<keyword evidence="3" id="KW-0812">Transmembrane</keyword>
<dbReference type="Gene3D" id="2.40.70.10">
    <property type="entry name" value="Acid Proteases"/>
    <property type="match status" value="2"/>
</dbReference>
<dbReference type="Pfam" id="PF00026">
    <property type="entry name" value="Asp"/>
    <property type="match status" value="1"/>
</dbReference>
<feature type="transmembrane region" description="Helical" evidence="3">
    <location>
        <begin position="506"/>
        <end position="524"/>
    </location>
</feature>
<gene>
    <name evidence="5" type="primary">g815</name>
    <name evidence="5" type="ORF">VP750_LOCUS714</name>
</gene>